<gene>
    <name evidence="2" type="ORF">NCTC13832_01986</name>
    <name evidence="1" type="ORF">TP70_04175</name>
</gene>
<dbReference type="Proteomes" id="UP000032366">
    <property type="component" value="Unassembled WGS sequence"/>
</dbReference>
<protein>
    <submittedName>
        <fullName evidence="2">Uncharacterized protein</fullName>
    </submittedName>
</protein>
<name>A0A0D6XSD5_9STAP</name>
<dbReference type="EMBL" id="UHDT01000001">
    <property type="protein sequence ID" value="SUM58238.1"/>
    <property type="molecule type" value="Genomic_DNA"/>
</dbReference>
<sequence>MHSTKKLTLTRACANLKNLLILVDHYDLSRARKNPDVETPLKALEEQVAVYFTELTHPDALPTFPFQNYDVYYACLDNLYHNPLTHVDIGNQEQVNSGYLAVIFRALHHLQAFSL</sequence>
<dbReference type="RefSeq" id="WP_044359660.1">
    <property type="nucleotide sequence ID" value="NZ_JXWY01000031.1"/>
</dbReference>
<evidence type="ECO:0000313" key="1">
    <source>
        <dbReference type="EMBL" id="KIX91146.1"/>
    </source>
</evidence>
<evidence type="ECO:0000313" key="2">
    <source>
        <dbReference type="EMBL" id="SUM58238.1"/>
    </source>
</evidence>
<reference evidence="2 4" key="2">
    <citation type="submission" date="2018-06" db="EMBL/GenBank/DDBJ databases">
        <authorList>
            <consortium name="Pathogen Informatics"/>
            <person name="Doyle S."/>
        </authorList>
    </citation>
    <scope>NUCLEOTIDE SEQUENCE [LARGE SCALE GENOMIC DNA]</scope>
    <source>
        <strain evidence="2 4">NCTC13832</strain>
    </source>
</reference>
<dbReference type="EMBL" id="JXWY01000031">
    <property type="protein sequence ID" value="KIX91146.1"/>
    <property type="molecule type" value="Genomic_DNA"/>
</dbReference>
<proteinExistence type="predicted"/>
<evidence type="ECO:0000313" key="3">
    <source>
        <dbReference type="Proteomes" id="UP000032366"/>
    </source>
</evidence>
<dbReference type="AlphaFoldDB" id="A0A0D6XSD5"/>
<accession>A0A0D6XSD5</accession>
<organism evidence="2 4">
    <name type="scientific">Staphylococcus microti</name>
    <dbReference type="NCBI Taxonomy" id="569857"/>
    <lineage>
        <taxon>Bacteria</taxon>
        <taxon>Bacillati</taxon>
        <taxon>Bacillota</taxon>
        <taxon>Bacilli</taxon>
        <taxon>Bacillales</taxon>
        <taxon>Staphylococcaceae</taxon>
        <taxon>Staphylococcus</taxon>
    </lineage>
</organism>
<keyword evidence="3" id="KW-1185">Reference proteome</keyword>
<evidence type="ECO:0000313" key="4">
    <source>
        <dbReference type="Proteomes" id="UP000254100"/>
    </source>
</evidence>
<reference evidence="1 3" key="1">
    <citation type="submission" date="2015-01" db="EMBL/GenBank/DDBJ databases">
        <authorList>
            <person name="Guo J."/>
        </authorList>
    </citation>
    <scope>NUCLEOTIDE SEQUENCE [LARGE SCALE GENOMIC DNA]</scope>
    <source>
        <strain evidence="1 3">DSM 22147</strain>
    </source>
</reference>
<dbReference type="Proteomes" id="UP000254100">
    <property type="component" value="Unassembled WGS sequence"/>
</dbReference>
<dbReference type="OrthoDB" id="2413830at2"/>